<dbReference type="Proteomes" id="UP001153292">
    <property type="component" value="Chromosome 3"/>
</dbReference>
<gene>
    <name evidence="4" type="ORF">CHILSU_LOCUS8450</name>
</gene>
<evidence type="ECO:0000313" key="4">
    <source>
        <dbReference type="EMBL" id="CAH0689940.1"/>
    </source>
</evidence>
<dbReference type="Pfam" id="PF03632">
    <property type="entry name" value="Glyco_hydro_65m"/>
    <property type="match status" value="1"/>
</dbReference>
<accession>A0ABN8EEJ2</accession>
<evidence type="ECO:0000259" key="3">
    <source>
        <dbReference type="Pfam" id="PF03632"/>
    </source>
</evidence>
<keyword evidence="2" id="KW-0472">Membrane</keyword>
<dbReference type="Gene3D" id="1.50.10.10">
    <property type="match status" value="1"/>
</dbReference>
<evidence type="ECO:0000313" key="5">
    <source>
        <dbReference type="Proteomes" id="UP001153292"/>
    </source>
</evidence>
<evidence type="ECO:0000256" key="2">
    <source>
        <dbReference type="SAM" id="Phobius"/>
    </source>
</evidence>
<comment type="similarity">
    <text evidence="1">Belongs to the glycosyl hydrolase 65 family.</text>
</comment>
<sequence length="798" mass="89988">MTGRRPSFRELYCPLCVIIIVLLLEVLSLMWQFLSSNKHAAAMLAVMCVAAVVAIILATTASSHAPDHPSPAETEDISDDPHIFSTYTLPADERFMASIGNGHVATNVFSDTVYMNGLYNGRTGRSHRARIPAYANVRLNSTLTHFPFKPIYSLNTRDAVFKVRVDRDRSIVTQRIYAHKFYTRTIVNQIEVVAKPHADPNFIHHEIWIAVQLIPGADSEDIDFQTPVPEVVDGRIVWSRCGDTKEVEEPMFQPLPTVVCVYWTSVPDHLVVPQHGSRVFTFAMTADKNRTVARTELLKVLQEDGEELFRKHVEPWHKLYYSAGIDIEGNMKLSKIVNGIWYYLLSSLPSEKSYQPLERFFGLSPGSLARGNDEDYNGHNFWDTEIWMFPTILMLYPKFARELLQYRLDTAYVAAYNSRSSGYKGYRYPWESAFTGVEVSSPCCPEVAEYEQHISGCISFASRQYLAATRDEDWLKHGGCSIITNIADFWASRAIINYTTGLYDISNVMGPDEDHANVTNSVFTNVVAGYSLYLAQYASCVCAEYYRSRDADQWADIAWSLALPWDQRADYHPEYSGYRRGDRVKQADAVLLGYPLQYPMNQSTRTNDLEYYEAVTREDGPAMTWSMHAIGRQDAGQQDRADELFHRSYADYVREPFKVWSEESDGSGAVNFLTGMGGLLQALAAGRAGLRLSLAALTIRRPVPPPHVTRLTIRGIQYLGANLTLEVEQARTTLRVNSLYIGGVPLTLYNGLYNVTLVPDMTVTLSGEGPFTISAPLWKNCKLPSDTIGHNYLRPIET</sequence>
<feature type="domain" description="Glycoside hydrolase family 65 central catalytic" evidence="3">
    <location>
        <begin position="373"/>
        <end position="580"/>
    </location>
</feature>
<keyword evidence="5" id="KW-1185">Reference proteome</keyword>
<evidence type="ECO:0000256" key="1">
    <source>
        <dbReference type="ARBA" id="ARBA00006768"/>
    </source>
</evidence>
<name>A0ABN8EEJ2_CHISP</name>
<organism evidence="4 5">
    <name type="scientific">Chilo suppressalis</name>
    <name type="common">Asiatic rice borer moth</name>
    <dbReference type="NCBI Taxonomy" id="168631"/>
    <lineage>
        <taxon>Eukaryota</taxon>
        <taxon>Metazoa</taxon>
        <taxon>Ecdysozoa</taxon>
        <taxon>Arthropoda</taxon>
        <taxon>Hexapoda</taxon>
        <taxon>Insecta</taxon>
        <taxon>Pterygota</taxon>
        <taxon>Neoptera</taxon>
        <taxon>Endopterygota</taxon>
        <taxon>Lepidoptera</taxon>
        <taxon>Glossata</taxon>
        <taxon>Ditrysia</taxon>
        <taxon>Pyraloidea</taxon>
        <taxon>Crambidae</taxon>
        <taxon>Crambinae</taxon>
        <taxon>Chilo</taxon>
    </lineage>
</organism>
<keyword evidence="2" id="KW-1133">Transmembrane helix</keyword>
<dbReference type="PANTHER" id="PTHR11051">
    <property type="entry name" value="GLYCOSYL HYDROLASE-RELATED"/>
    <property type="match status" value="1"/>
</dbReference>
<reference evidence="4" key="1">
    <citation type="submission" date="2021-12" db="EMBL/GenBank/DDBJ databases">
        <authorList>
            <person name="King R."/>
        </authorList>
    </citation>
    <scope>NUCLEOTIDE SEQUENCE</scope>
</reference>
<protein>
    <recommendedName>
        <fullName evidence="3">Glycoside hydrolase family 65 central catalytic domain-containing protein</fullName>
    </recommendedName>
</protein>
<feature type="transmembrane region" description="Helical" evidence="2">
    <location>
        <begin position="12"/>
        <end position="34"/>
    </location>
</feature>
<proteinExistence type="inferred from homology"/>
<dbReference type="EMBL" id="OU963896">
    <property type="protein sequence ID" value="CAH0689940.1"/>
    <property type="molecule type" value="Genomic_DNA"/>
</dbReference>
<dbReference type="InterPro" id="IPR012341">
    <property type="entry name" value="6hp_glycosidase-like_sf"/>
</dbReference>
<keyword evidence="2" id="KW-0812">Transmembrane</keyword>
<dbReference type="InterPro" id="IPR008928">
    <property type="entry name" value="6-hairpin_glycosidase_sf"/>
</dbReference>
<dbReference type="SUPFAM" id="SSF48208">
    <property type="entry name" value="Six-hairpin glycosidases"/>
    <property type="match status" value="1"/>
</dbReference>
<dbReference type="PANTHER" id="PTHR11051:SF8">
    <property type="entry name" value="PROTEIN-GLUCOSYLGALACTOSYLHYDROXYLYSINE GLUCOSIDASE"/>
    <property type="match status" value="1"/>
</dbReference>
<dbReference type="InterPro" id="IPR005195">
    <property type="entry name" value="Glyco_hydro_65_M"/>
</dbReference>